<evidence type="ECO:0000313" key="11">
    <source>
        <dbReference type="Proteomes" id="UP000002026"/>
    </source>
</evidence>
<evidence type="ECO:0000259" key="9">
    <source>
        <dbReference type="PROSITE" id="PS50850"/>
    </source>
</evidence>
<keyword evidence="4" id="KW-1003">Cell membrane</keyword>
<organism evidence="10 11">
    <name type="scientific">Slackia heliotrinireducens (strain ATCC 29202 / DSM 20476 / NCTC 11029 / RHS 1)</name>
    <name type="common">Peptococcus heliotrinreducens</name>
    <dbReference type="NCBI Taxonomy" id="471855"/>
    <lineage>
        <taxon>Bacteria</taxon>
        <taxon>Bacillati</taxon>
        <taxon>Actinomycetota</taxon>
        <taxon>Coriobacteriia</taxon>
        <taxon>Eggerthellales</taxon>
        <taxon>Eggerthellaceae</taxon>
        <taxon>Slackia</taxon>
    </lineage>
</organism>
<accession>C7N8A6</accession>
<dbReference type="EMBL" id="CP001684">
    <property type="protein sequence ID" value="ACV23141.1"/>
    <property type="molecule type" value="Genomic_DNA"/>
</dbReference>
<feature type="transmembrane region" description="Helical" evidence="8">
    <location>
        <begin position="378"/>
        <end position="398"/>
    </location>
</feature>
<evidence type="ECO:0000256" key="7">
    <source>
        <dbReference type="ARBA" id="ARBA00023136"/>
    </source>
</evidence>
<keyword evidence="3" id="KW-0813">Transport</keyword>
<dbReference type="KEGG" id="shi:Shel_21310"/>
<feature type="transmembrane region" description="Helical" evidence="8">
    <location>
        <begin position="290"/>
        <end position="308"/>
    </location>
</feature>
<feature type="transmembrane region" description="Helical" evidence="8">
    <location>
        <begin position="175"/>
        <end position="194"/>
    </location>
</feature>
<feature type="transmembrane region" description="Helical" evidence="8">
    <location>
        <begin position="55"/>
        <end position="75"/>
    </location>
</feature>
<dbReference type="Pfam" id="PF07690">
    <property type="entry name" value="MFS_1"/>
    <property type="match status" value="1"/>
</dbReference>
<dbReference type="InterPro" id="IPR036259">
    <property type="entry name" value="MFS_trans_sf"/>
</dbReference>
<dbReference type="InterPro" id="IPR020846">
    <property type="entry name" value="MFS_dom"/>
</dbReference>
<feature type="transmembrane region" description="Helical" evidence="8">
    <location>
        <begin position="87"/>
        <end position="106"/>
    </location>
</feature>
<keyword evidence="5 8" id="KW-0812">Transmembrane</keyword>
<feature type="transmembrane region" description="Helical" evidence="8">
    <location>
        <begin position="314"/>
        <end position="331"/>
    </location>
</feature>
<feature type="transmembrane region" description="Helical" evidence="8">
    <location>
        <begin position="224"/>
        <end position="242"/>
    </location>
</feature>
<name>C7N8A6_SLAHD</name>
<keyword evidence="7 8" id="KW-0472">Membrane</keyword>
<keyword evidence="11" id="KW-1185">Reference proteome</keyword>
<dbReference type="eggNOG" id="COG2814">
    <property type="taxonomic scope" value="Bacteria"/>
</dbReference>
<sequence length="408" mass="43265">MGATDKKTDLLIDQPMGKVMLIVFITLLSVFPPLATDMYMPSLPELREDLGTSSAVASASIIAFFFMFGVGQLLFGTISDKFGRKPILLAGLGVFVASSIGCALAPNIAVLLALRALQGLGGGAGGAIAMAITKDCFPEERRARVLIVTQAAGALGPVVAPVIGGWISTFATWRVVFWVLAGTGLAAFALAIVYRESNPPEMRYTGSLAGNFGRLAVVARNKGFTLLLVTLALVSAPFMGYVTTSSYVYMDFFGLSSGAYSLFFAGTALIMVAAPFVYLIVSRYFKTKTLIEATMVGAFVFAGLMLLFAKRSPWMFVLTIAPFLMMSSAIRPGTTNVLLMQHETDTGSASSLINFTFTAFGSLGSVVAALSWPDFVTADAGTILVFFTAAVALWVVLLKSPYPVRGVK</sequence>
<gene>
    <name evidence="10" type="ordered locus">Shel_21310</name>
</gene>
<comment type="subcellular location">
    <subcellularLocation>
        <location evidence="1">Cell membrane</location>
        <topology evidence="1">Multi-pass membrane protein</topology>
    </subcellularLocation>
</comment>
<dbReference type="InterPro" id="IPR011701">
    <property type="entry name" value="MFS"/>
</dbReference>
<proteinExistence type="inferred from homology"/>
<feature type="transmembrane region" description="Helical" evidence="8">
    <location>
        <begin position="16"/>
        <end position="35"/>
    </location>
</feature>
<dbReference type="AlphaFoldDB" id="C7N8A6"/>
<protein>
    <submittedName>
        <fullName evidence="10">Drug resistance transporter, Bcr/CflA subfamily</fullName>
    </submittedName>
</protein>
<keyword evidence="6 8" id="KW-1133">Transmembrane helix</keyword>
<dbReference type="PANTHER" id="PTHR23502:SF132">
    <property type="entry name" value="POLYAMINE TRANSPORTER 2-RELATED"/>
    <property type="match status" value="1"/>
</dbReference>
<feature type="transmembrane region" description="Helical" evidence="8">
    <location>
        <begin position="112"/>
        <end position="133"/>
    </location>
</feature>
<evidence type="ECO:0000256" key="3">
    <source>
        <dbReference type="ARBA" id="ARBA00022448"/>
    </source>
</evidence>
<dbReference type="Gene3D" id="1.20.1720.10">
    <property type="entry name" value="Multidrug resistance protein D"/>
    <property type="match status" value="1"/>
</dbReference>
<comment type="similarity">
    <text evidence="2">Belongs to the major facilitator superfamily. Bcr/CmlA family.</text>
</comment>
<evidence type="ECO:0000256" key="1">
    <source>
        <dbReference type="ARBA" id="ARBA00004651"/>
    </source>
</evidence>
<dbReference type="SUPFAM" id="SSF103473">
    <property type="entry name" value="MFS general substrate transporter"/>
    <property type="match status" value="1"/>
</dbReference>
<feature type="transmembrane region" description="Helical" evidence="8">
    <location>
        <begin position="145"/>
        <end position="169"/>
    </location>
</feature>
<dbReference type="PROSITE" id="PS50850">
    <property type="entry name" value="MFS"/>
    <property type="match status" value="1"/>
</dbReference>
<evidence type="ECO:0000256" key="8">
    <source>
        <dbReference type="SAM" id="Phobius"/>
    </source>
</evidence>
<dbReference type="InterPro" id="IPR004812">
    <property type="entry name" value="Efflux_drug-R_Bcr/CmlA"/>
</dbReference>
<dbReference type="GO" id="GO:0005886">
    <property type="term" value="C:plasma membrane"/>
    <property type="evidence" value="ECO:0007669"/>
    <property type="project" value="UniProtKB-SubCell"/>
</dbReference>
<evidence type="ECO:0000313" key="10">
    <source>
        <dbReference type="EMBL" id="ACV23141.1"/>
    </source>
</evidence>
<dbReference type="PANTHER" id="PTHR23502">
    <property type="entry name" value="MAJOR FACILITATOR SUPERFAMILY"/>
    <property type="match status" value="1"/>
</dbReference>
<dbReference type="NCBIfam" id="TIGR00710">
    <property type="entry name" value="efflux_Bcr_CflA"/>
    <property type="match status" value="1"/>
</dbReference>
<dbReference type="HOGENOM" id="CLU_001265_47_0_11"/>
<dbReference type="GO" id="GO:1990961">
    <property type="term" value="P:xenobiotic detoxification by transmembrane export across the plasma membrane"/>
    <property type="evidence" value="ECO:0007669"/>
    <property type="project" value="InterPro"/>
</dbReference>
<dbReference type="GO" id="GO:0042910">
    <property type="term" value="F:xenobiotic transmembrane transporter activity"/>
    <property type="evidence" value="ECO:0007669"/>
    <property type="project" value="InterPro"/>
</dbReference>
<feature type="transmembrane region" description="Helical" evidence="8">
    <location>
        <begin position="352"/>
        <end position="372"/>
    </location>
</feature>
<feature type="domain" description="Major facilitator superfamily (MFS) profile" evidence="9">
    <location>
        <begin position="21"/>
        <end position="408"/>
    </location>
</feature>
<evidence type="ECO:0000256" key="4">
    <source>
        <dbReference type="ARBA" id="ARBA00022475"/>
    </source>
</evidence>
<evidence type="ECO:0000256" key="6">
    <source>
        <dbReference type="ARBA" id="ARBA00022989"/>
    </source>
</evidence>
<evidence type="ECO:0000256" key="5">
    <source>
        <dbReference type="ARBA" id="ARBA00022692"/>
    </source>
</evidence>
<dbReference type="STRING" id="471855.Shel_21310"/>
<reference evidence="10 11" key="1">
    <citation type="journal article" date="2009" name="Stand. Genomic Sci.">
        <title>Complete genome sequence of Slackia heliotrinireducens type strain (RHS 1).</title>
        <authorList>
            <person name="Pukall R."/>
            <person name="Lapidus A."/>
            <person name="Nolan M."/>
            <person name="Copeland A."/>
            <person name="Glavina Del Rio T."/>
            <person name="Lucas S."/>
            <person name="Chen F."/>
            <person name="Tice H."/>
            <person name="Cheng J.F."/>
            <person name="Chertkov O."/>
            <person name="Bruce D."/>
            <person name="Goodwin L."/>
            <person name="Kuske C."/>
            <person name="Brettin T."/>
            <person name="Detter J.C."/>
            <person name="Han C."/>
            <person name="Pitluck S."/>
            <person name="Pati A."/>
            <person name="Mavrommatis K."/>
            <person name="Ivanova N."/>
            <person name="Ovchinnikova G."/>
            <person name="Chen A."/>
            <person name="Palaniappan K."/>
            <person name="Schneider S."/>
            <person name="Rohde M."/>
            <person name="Chain P."/>
            <person name="D'haeseleer P."/>
            <person name="Goker M."/>
            <person name="Bristow J."/>
            <person name="Eisen J.A."/>
            <person name="Markowitz V."/>
            <person name="Kyrpides N.C."/>
            <person name="Klenk H.P."/>
            <person name="Hugenholtz P."/>
        </authorList>
    </citation>
    <scope>NUCLEOTIDE SEQUENCE [LARGE SCALE GENOMIC DNA]</scope>
    <source>
        <strain evidence="11">ATCC 29202 / DSM 20476 / NCTC 11029 / RHS 1</strain>
    </source>
</reference>
<feature type="transmembrane region" description="Helical" evidence="8">
    <location>
        <begin position="262"/>
        <end position="281"/>
    </location>
</feature>
<dbReference type="RefSeq" id="WP_012799241.1">
    <property type="nucleotide sequence ID" value="NC_013165.1"/>
</dbReference>
<evidence type="ECO:0000256" key="2">
    <source>
        <dbReference type="ARBA" id="ARBA00006236"/>
    </source>
</evidence>
<dbReference type="Proteomes" id="UP000002026">
    <property type="component" value="Chromosome"/>
</dbReference>